<feature type="transmembrane region" description="Helical" evidence="2">
    <location>
        <begin position="67"/>
        <end position="89"/>
    </location>
</feature>
<keyword evidence="2" id="KW-0812">Transmembrane</keyword>
<dbReference type="GeneID" id="128776083"/>
<name>A0A9W2V974_PANPR</name>
<organism evidence="3 4">
    <name type="scientific">Panthera pardus</name>
    <name type="common">Leopard</name>
    <name type="synonym">Felis pardus</name>
    <dbReference type="NCBI Taxonomy" id="9691"/>
    <lineage>
        <taxon>Eukaryota</taxon>
        <taxon>Metazoa</taxon>
        <taxon>Chordata</taxon>
        <taxon>Craniata</taxon>
        <taxon>Vertebrata</taxon>
        <taxon>Euteleostomi</taxon>
        <taxon>Mammalia</taxon>
        <taxon>Eutheria</taxon>
        <taxon>Laurasiatheria</taxon>
        <taxon>Carnivora</taxon>
        <taxon>Feliformia</taxon>
        <taxon>Felidae</taxon>
        <taxon>Pantherinae</taxon>
        <taxon>Panthera</taxon>
    </lineage>
</organism>
<dbReference type="RefSeq" id="XP_053755164.1">
    <property type="nucleotide sequence ID" value="XM_053899189.1"/>
</dbReference>
<reference evidence="4" key="1">
    <citation type="submission" date="2025-08" db="UniProtKB">
        <authorList>
            <consortium name="RefSeq"/>
        </authorList>
    </citation>
    <scope>IDENTIFICATION</scope>
    <source>
        <tissue evidence="4">Whole blood</tissue>
    </source>
</reference>
<sequence>MRPGLLTGEAASLALWPVTRRRGGPGFDRGGEQGSRPLPPSTARTPVGTPTLGMASWWEGSTGPDPLLVLLVIVLLARFILWSCLGTYIDYKLARRHPQKPKED</sequence>
<evidence type="ECO:0000256" key="2">
    <source>
        <dbReference type="SAM" id="Phobius"/>
    </source>
</evidence>
<protein>
    <submittedName>
        <fullName evidence="4">Small integral membrane protein 38</fullName>
    </submittedName>
</protein>
<dbReference type="AlphaFoldDB" id="A0A9W2V974"/>
<feature type="region of interest" description="Disordered" evidence="1">
    <location>
        <begin position="19"/>
        <end position="47"/>
    </location>
</feature>
<evidence type="ECO:0000313" key="4">
    <source>
        <dbReference type="RefSeq" id="XP_053755164.1"/>
    </source>
</evidence>
<evidence type="ECO:0000256" key="1">
    <source>
        <dbReference type="SAM" id="MobiDB-lite"/>
    </source>
</evidence>
<dbReference type="CTD" id="107984345"/>
<keyword evidence="2" id="KW-0472">Membrane</keyword>
<dbReference type="Proteomes" id="UP001165780">
    <property type="component" value="Unplaced"/>
</dbReference>
<keyword evidence="3" id="KW-1185">Reference proteome</keyword>
<proteinExistence type="predicted"/>
<accession>A0A9W2V974</accession>
<keyword evidence="2" id="KW-1133">Transmembrane helix</keyword>
<evidence type="ECO:0000313" key="3">
    <source>
        <dbReference type="Proteomes" id="UP001165780"/>
    </source>
</evidence>
<gene>
    <name evidence="4" type="primary">SMIM38</name>
</gene>